<dbReference type="AlphaFoldDB" id="A0A2T4JA53"/>
<dbReference type="RefSeq" id="WP_107673026.1">
    <property type="nucleotide sequence ID" value="NZ_PZKE01000006.1"/>
</dbReference>
<dbReference type="EMBL" id="PZKE01000006">
    <property type="protein sequence ID" value="PTE14774.1"/>
    <property type="molecule type" value="Genomic_DNA"/>
</dbReference>
<dbReference type="Proteomes" id="UP000241362">
    <property type="component" value="Unassembled WGS sequence"/>
</dbReference>
<dbReference type="Pfam" id="PF12804">
    <property type="entry name" value="NTP_transf_3"/>
    <property type="match status" value="1"/>
</dbReference>
<name>A0A2T4JA53_FUSBL</name>
<comment type="caution">
    <text evidence="3">The sequence shown here is derived from an EMBL/GenBank/DDBJ whole genome shotgun (WGS) entry which is preliminary data.</text>
</comment>
<dbReference type="CDD" id="cd04182">
    <property type="entry name" value="GT_2_like_f"/>
    <property type="match status" value="1"/>
</dbReference>
<gene>
    <name evidence="3" type="ORF">C5F44_08190</name>
</gene>
<keyword evidence="3" id="KW-0808">Transferase</keyword>
<dbReference type="GO" id="GO:0016779">
    <property type="term" value="F:nucleotidyltransferase activity"/>
    <property type="evidence" value="ECO:0007669"/>
    <property type="project" value="UniProtKB-KW"/>
</dbReference>
<dbReference type="InterPro" id="IPR025877">
    <property type="entry name" value="MobA-like_NTP_Trfase"/>
</dbReference>
<proteinExistence type="predicted"/>
<keyword evidence="3" id="KW-0548">Nucleotidyltransferase</keyword>
<dbReference type="InterPro" id="IPR029044">
    <property type="entry name" value="Nucleotide-diphossugar_trans"/>
</dbReference>
<sequence length="197" mass="20321">MTPVHILILAAGSSSRMRGADKLMEPIADQPLIAHLAQVALATGCPVAVALPAGGGPREAALQGLPLTGLRVPRPEDGMAASLTAGLAALPRQAPVMLVLGDMPELTTADLQAMLAAQIAHPGRILRAMGQDGTPGHPVLFPPWTRPDLAGLTGDQGARAVLARHAAEITPVPLPGTHATTDLDTPEDWARWRAGRG</sequence>
<evidence type="ECO:0000256" key="1">
    <source>
        <dbReference type="ARBA" id="ARBA00022842"/>
    </source>
</evidence>
<evidence type="ECO:0000313" key="3">
    <source>
        <dbReference type="EMBL" id="PTE14774.1"/>
    </source>
</evidence>
<dbReference type="PANTHER" id="PTHR43777:SF1">
    <property type="entry name" value="MOLYBDENUM COFACTOR CYTIDYLYLTRANSFERASE"/>
    <property type="match status" value="1"/>
</dbReference>
<protein>
    <submittedName>
        <fullName evidence="3">CTP--molybdopterin cytidylyltransferase</fullName>
    </submittedName>
</protein>
<reference evidence="3 4" key="1">
    <citation type="submission" date="2018-03" db="EMBL/GenBank/DDBJ databases">
        <title>Rhodobacter blasticus.</title>
        <authorList>
            <person name="Meyer T.E."/>
            <person name="Miller S."/>
            <person name="Lodha T."/>
            <person name="Gandham S."/>
            <person name="Chintalapati S."/>
            <person name="Chintalapati V.R."/>
        </authorList>
    </citation>
    <scope>NUCLEOTIDE SEQUENCE [LARGE SCALE GENOMIC DNA]</scope>
    <source>
        <strain evidence="3 4">DSM 2131</strain>
    </source>
</reference>
<accession>A0A2T4JA53</accession>
<evidence type="ECO:0000313" key="4">
    <source>
        <dbReference type="Proteomes" id="UP000241362"/>
    </source>
</evidence>
<dbReference type="Gene3D" id="3.90.550.10">
    <property type="entry name" value="Spore Coat Polysaccharide Biosynthesis Protein SpsA, Chain A"/>
    <property type="match status" value="1"/>
</dbReference>
<dbReference type="PANTHER" id="PTHR43777">
    <property type="entry name" value="MOLYBDENUM COFACTOR CYTIDYLYLTRANSFERASE"/>
    <property type="match status" value="1"/>
</dbReference>
<organism evidence="3 4">
    <name type="scientific">Fuscovulum blasticum DSM 2131</name>
    <dbReference type="NCBI Taxonomy" id="1188250"/>
    <lineage>
        <taxon>Bacteria</taxon>
        <taxon>Pseudomonadati</taxon>
        <taxon>Pseudomonadota</taxon>
        <taxon>Alphaproteobacteria</taxon>
        <taxon>Rhodobacterales</taxon>
        <taxon>Paracoccaceae</taxon>
        <taxon>Pseudogemmobacter</taxon>
    </lineage>
</organism>
<keyword evidence="1" id="KW-0460">Magnesium</keyword>
<keyword evidence="4" id="KW-1185">Reference proteome</keyword>
<dbReference type="SUPFAM" id="SSF53448">
    <property type="entry name" value="Nucleotide-diphospho-sugar transferases"/>
    <property type="match status" value="1"/>
</dbReference>
<feature type="domain" description="MobA-like NTP transferase" evidence="2">
    <location>
        <begin position="7"/>
        <end position="165"/>
    </location>
</feature>
<evidence type="ECO:0000259" key="2">
    <source>
        <dbReference type="Pfam" id="PF12804"/>
    </source>
</evidence>